<dbReference type="GO" id="GO:0071949">
    <property type="term" value="F:FAD binding"/>
    <property type="evidence" value="ECO:0007669"/>
    <property type="project" value="InterPro"/>
</dbReference>
<dbReference type="PRINTS" id="PR00420">
    <property type="entry name" value="RNGMNOXGNASE"/>
</dbReference>
<evidence type="ECO:0000259" key="4">
    <source>
        <dbReference type="Pfam" id="PF01494"/>
    </source>
</evidence>
<gene>
    <name evidence="5" type="ORF">H2204_004519</name>
</gene>
<evidence type="ECO:0000256" key="3">
    <source>
        <dbReference type="ARBA" id="ARBA00023002"/>
    </source>
</evidence>
<dbReference type="EMBL" id="JAPDRN010000023">
    <property type="protein sequence ID" value="KAJ9637929.1"/>
    <property type="molecule type" value="Genomic_DNA"/>
</dbReference>
<dbReference type="SUPFAM" id="SSF51905">
    <property type="entry name" value="FAD/NAD(P)-binding domain"/>
    <property type="match status" value="1"/>
</dbReference>
<accession>A0AA38Y734</accession>
<dbReference type="InterPro" id="IPR036188">
    <property type="entry name" value="FAD/NAD-bd_sf"/>
</dbReference>
<evidence type="ECO:0000313" key="6">
    <source>
        <dbReference type="Proteomes" id="UP001172681"/>
    </source>
</evidence>
<comment type="caution">
    <text evidence="5">The sequence shown here is derived from an EMBL/GenBank/DDBJ whole genome shotgun (WGS) entry which is preliminary data.</text>
</comment>
<dbReference type="Gene3D" id="3.30.9.10">
    <property type="entry name" value="D-Amino Acid Oxidase, subunit A, domain 2"/>
    <property type="match status" value="1"/>
</dbReference>
<proteinExistence type="predicted"/>
<dbReference type="Pfam" id="PF01494">
    <property type="entry name" value="FAD_binding_3"/>
    <property type="match status" value="1"/>
</dbReference>
<dbReference type="Gene3D" id="3.40.30.120">
    <property type="match status" value="1"/>
</dbReference>
<organism evidence="5 6">
    <name type="scientific">Knufia peltigerae</name>
    <dbReference type="NCBI Taxonomy" id="1002370"/>
    <lineage>
        <taxon>Eukaryota</taxon>
        <taxon>Fungi</taxon>
        <taxon>Dikarya</taxon>
        <taxon>Ascomycota</taxon>
        <taxon>Pezizomycotina</taxon>
        <taxon>Eurotiomycetes</taxon>
        <taxon>Chaetothyriomycetidae</taxon>
        <taxon>Chaetothyriales</taxon>
        <taxon>Trichomeriaceae</taxon>
        <taxon>Knufia</taxon>
    </lineage>
</organism>
<keyword evidence="6" id="KW-1185">Reference proteome</keyword>
<reference evidence="5" key="1">
    <citation type="submission" date="2022-10" db="EMBL/GenBank/DDBJ databases">
        <title>Culturing micro-colonial fungi from biological soil crusts in the Mojave desert and describing Neophaeococcomyces mojavensis, and introducing the new genera and species Taxawa tesnikishii.</title>
        <authorList>
            <person name="Kurbessoian T."/>
            <person name="Stajich J.E."/>
        </authorList>
    </citation>
    <scope>NUCLEOTIDE SEQUENCE</scope>
    <source>
        <strain evidence="5">TK_35</strain>
    </source>
</reference>
<evidence type="ECO:0000313" key="5">
    <source>
        <dbReference type="EMBL" id="KAJ9637929.1"/>
    </source>
</evidence>
<keyword evidence="3" id="KW-0560">Oxidoreductase</keyword>
<evidence type="ECO:0000256" key="2">
    <source>
        <dbReference type="ARBA" id="ARBA00022827"/>
    </source>
</evidence>
<protein>
    <recommendedName>
        <fullName evidence="4">FAD-binding domain-containing protein</fullName>
    </recommendedName>
</protein>
<keyword evidence="2" id="KW-0274">FAD</keyword>
<keyword evidence="1" id="KW-0285">Flavoprotein</keyword>
<dbReference type="GO" id="GO:0016709">
    <property type="term" value="F:oxidoreductase activity, acting on paired donors, with incorporation or reduction of molecular oxygen, NAD(P)H as one donor, and incorporation of one atom of oxygen"/>
    <property type="evidence" value="ECO:0007669"/>
    <property type="project" value="UniProtKB-ARBA"/>
</dbReference>
<dbReference type="AlphaFoldDB" id="A0AA38Y734"/>
<dbReference type="Gene3D" id="3.50.50.60">
    <property type="entry name" value="FAD/NAD(P)-binding domain"/>
    <property type="match status" value="1"/>
</dbReference>
<dbReference type="PANTHER" id="PTHR43004">
    <property type="entry name" value="TRK SYSTEM POTASSIUM UPTAKE PROTEIN"/>
    <property type="match status" value="1"/>
</dbReference>
<feature type="domain" description="FAD-binding" evidence="4">
    <location>
        <begin position="9"/>
        <end position="371"/>
    </location>
</feature>
<name>A0AA38Y734_9EURO</name>
<dbReference type="Pfam" id="PF21274">
    <property type="entry name" value="Rng_hyd_C"/>
    <property type="match status" value="1"/>
</dbReference>
<dbReference type="Proteomes" id="UP001172681">
    <property type="component" value="Unassembled WGS sequence"/>
</dbReference>
<dbReference type="PANTHER" id="PTHR43004:SF21">
    <property type="entry name" value="FAD-BINDING DOMAIN-CONTAINING PROTEIN-RELATED"/>
    <property type="match status" value="1"/>
</dbReference>
<evidence type="ECO:0000256" key="1">
    <source>
        <dbReference type="ARBA" id="ARBA00022630"/>
    </source>
</evidence>
<dbReference type="InterPro" id="IPR050641">
    <property type="entry name" value="RIFMO-like"/>
</dbReference>
<sequence length="611" mass="67635">MVPTQPPIVLVVGGGPAGLIAALQLARNGTKCMLVERNLDTTKWPKMDITNCRSMELLKRLGVDQGLRGVGVPQHYSFDVNFSNGLGEGGEVIAKWDLPSPDWWREHIKTQNDGSMPREPYQRCSQAIFEAWLKPRIQAQPLIQSYFGMTFESLVESDSGVECELTDTRGEKHLVKAEYVVGCDGGRSRVRKAIGAELVGGPVPGKLFLVHFKSKDLNRIQSQGQFWHIFFTHGGVIISQDEVDTWTAHTPVPLDFDVSSMDPKEAVYRVLGGSIGPHPIEIDEILVTSSWRPNIYVTDKYISPQGRVFLSGDAAHQNIPTGGYGMNTAVGDSFDIGWKLAAVLAGHGGPELLRSYEVERRPVAARNIERSGVHWQVHSGYKDLVEQTGNAVVSKTPEGDEVRRKIAERVTTLDGENKDHGIELGYRYNGSPVVVEDTDSEEPEWNERDYIPSTWPGARAPHVFLKDSDSDGNTSVFDLFGTGQEYTIVDFTSDALHARVFERVAKEMKIPMKVVSLPDEPQVRKVWEQRDAVLIRPDDHVAWRLSSSSSSSSSSNPAAISADQVRQVLLIAVGKKKAGHNENVRIKDGNFTGTVGNVDQERVEGMAQFQR</sequence>
<dbReference type="InterPro" id="IPR002938">
    <property type="entry name" value="FAD-bd"/>
</dbReference>